<name>A0AAV0XWX5_9HEMI</name>
<dbReference type="Proteomes" id="UP001160148">
    <property type="component" value="Unassembled WGS sequence"/>
</dbReference>
<dbReference type="AlphaFoldDB" id="A0AAV0XWX5"/>
<gene>
    <name evidence="1" type="ORF">MEUPH1_LOCUS26835</name>
</gene>
<keyword evidence="2" id="KW-1185">Reference proteome</keyword>
<proteinExistence type="predicted"/>
<accession>A0AAV0XWX5</accession>
<sequence>MALWVTLIENNNWNIHPKALWTQIHKFSPNFDDFFNNKKQHIQTTFYDDDSDSATGDLNSSIDQESQNDDSLVYTVFISAEQWKIMQRDDGIKNKLKPGIWTNTLADAIYDQLRFNFGWSFKSHEVPINENSAYFFNFTAVCTDTNCLTKTCGEVLKHINLADLLKFGLKITLYIFGYNNVQHLKKRRFGGNRRQEITEKILNTCSSSSLCRKELANQLSEDLFDAESPLLP</sequence>
<evidence type="ECO:0000313" key="2">
    <source>
        <dbReference type="Proteomes" id="UP001160148"/>
    </source>
</evidence>
<reference evidence="1 2" key="1">
    <citation type="submission" date="2023-01" db="EMBL/GenBank/DDBJ databases">
        <authorList>
            <person name="Whitehead M."/>
        </authorList>
    </citation>
    <scope>NUCLEOTIDE SEQUENCE [LARGE SCALE GENOMIC DNA]</scope>
</reference>
<organism evidence="1 2">
    <name type="scientific">Macrosiphum euphorbiae</name>
    <name type="common">potato aphid</name>
    <dbReference type="NCBI Taxonomy" id="13131"/>
    <lineage>
        <taxon>Eukaryota</taxon>
        <taxon>Metazoa</taxon>
        <taxon>Ecdysozoa</taxon>
        <taxon>Arthropoda</taxon>
        <taxon>Hexapoda</taxon>
        <taxon>Insecta</taxon>
        <taxon>Pterygota</taxon>
        <taxon>Neoptera</taxon>
        <taxon>Paraneoptera</taxon>
        <taxon>Hemiptera</taxon>
        <taxon>Sternorrhyncha</taxon>
        <taxon>Aphidomorpha</taxon>
        <taxon>Aphidoidea</taxon>
        <taxon>Aphididae</taxon>
        <taxon>Macrosiphini</taxon>
        <taxon>Macrosiphum</taxon>
    </lineage>
</organism>
<protein>
    <submittedName>
        <fullName evidence="1">Uncharacterized protein</fullName>
    </submittedName>
</protein>
<comment type="caution">
    <text evidence="1">The sequence shown here is derived from an EMBL/GenBank/DDBJ whole genome shotgun (WGS) entry which is preliminary data.</text>
</comment>
<dbReference type="EMBL" id="CARXXK010001085">
    <property type="protein sequence ID" value="CAI6373035.1"/>
    <property type="molecule type" value="Genomic_DNA"/>
</dbReference>
<evidence type="ECO:0000313" key="1">
    <source>
        <dbReference type="EMBL" id="CAI6373035.1"/>
    </source>
</evidence>